<dbReference type="STRING" id="1284197.S8C6R4"/>
<comment type="caution">
    <text evidence="3">The sequence shown here is derived from an EMBL/GenBank/DDBJ whole genome shotgun (WGS) entry which is preliminary data.</text>
</comment>
<sequence length="372" mass="40269">MSTQDETKAIPLAFAHEQSPVRLIELPPSLLSLIENSTFRGSSPVLKIKASPSTSADGTATPSNHPSPFAVLTTDTETYNIRSVHSSNSIFLLNPVLIPTLASQDEDSDTEMSDNVPAPLKPGVVVASTCGSHLELLPSKPNTELLLQSFLTEYISPEHPPARPADVASKSQVAIDTPVSDAEFKQGWIDATCFEIDTWAVRLAPSSALQIFKSVINIMYAVSGSNTEWSNEGVDISHIMEAVENDGELEDWPADAIRAVVRGSWESKKASDGSIDYIFNAPHAAKWVGKQVLLATPNKSFRESEFMSTWKESVPADCTDLIELKMLDGLYTQSALGVIRYIHGSAAVEAGTSSAASKKKKWHEKFAAGKKK</sequence>
<evidence type="ECO:0000313" key="4">
    <source>
        <dbReference type="Proteomes" id="UP000015100"/>
    </source>
</evidence>
<dbReference type="OMA" id="HDYVNLC"/>
<comment type="similarity">
    <text evidence="1">Belongs to the DCC1 family.</text>
</comment>
<dbReference type="GO" id="GO:0000785">
    <property type="term" value="C:chromatin"/>
    <property type="evidence" value="ECO:0007669"/>
    <property type="project" value="TreeGrafter"/>
</dbReference>
<keyword evidence="4" id="KW-1185">Reference proteome</keyword>
<dbReference type="GO" id="GO:0031390">
    <property type="term" value="C:Ctf18 RFC-like complex"/>
    <property type="evidence" value="ECO:0007669"/>
    <property type="project" value="InterPro"/>
</dbReference>
<dbReference type="GO" id="GO:0034088">
    <property type="term" value="P:maintenance of mitotic sister chromatid cohesion"/>
    <property type="evidence" value="ECO:0007669"/>
    <property type="project" value="TreeGrafter"/>
</dbReference>
<evidence type="ECO:0000313" key="3">
    <source>
        <dbReference type="EMBL" id="EPS43377.1"/>
    </source>
</evidence>
<organism evidence="3 4">
    <name type="scientific">Dactylellina haptotyla (strain CBS 200.50)</name>
    <name type="common">Nematode-trapping fungus</name>
    <name type="synonym">Monacrosporium haptotylum</name>
    <dbReference type="NCBI Taxonomy" id="1284197"/>
    <lineage>
        <taxon>Eukaryota</taxon>
        <taxon>Fungi</taxon>
        <taxon>Dikarya</taxon>
        <taxon>Ascomycota</taxon>
        <taxon>Pezizomycotina</taxon>
        <taxon>Orbiliomycetes</taxon>
        <taxon>Orbiliales</taxon>
        <taxon>Orbiliaceae</taxon>
        <taxon>Dactylellina</taxon>
    </lineage>
</organism>
<dbReference type="PANTHER" id="PTHR13395">
    <property type="entry name" value="SISTER CHROMATID COHESION PROTEIN DCC1-RELATED"/>
    <property type="match status" value="1"/>
</dbReference>
<reference evidence="4" key="2">
    <citation type="submission" date="2013-04" db="EMBL/GenBank/DDBJ databases">
        <title>Genomic mechanisms accounting for the adaptation to parasitism in nematode-trapping fungi.</title>
        <authorList>
            <person name="Ahren D.G."/>
        </authorList>
    </citation>
    <scope>NUCLEOTIDE SEQUENCE [LARGE SCALE GENOMIC DNA]</scope>
    <source>
        <strain evidence="4">CBS 200.50</strain>
    </source>
</reference>
<gene>
    <name evidence="3" type="ORF">H072_2596</name>
</gene>
<dbReference type="PANTHER" id="PTHR13395:SF6">
    <property type="entry name" value="SISTER CHROMATID COHESION PROTEIN DCC1"/>
    <property type="match status" value="1"/>
</dbReference>
<evidence type="ECO:0008006" key="5">
    <source>
        <dbReference type="Google" id="ProtNLM"/>
    </source>
</evidence>
<dbReference type="GO" id="GO:0000775">
    <property type="term" value="C:chromosome, centromeric region"/>
    <property type="evidence" value="ECO:0007669"/>
    <property type="project" value="TreeGrafter"/>
</dbReference>
<proteinExistence type="inferred from homology"/>
<reference evidence="3 4" key="1">
    <citation type="journal article" date="2013" name="PLoS Genet.">
        <title>Genomic mechanisms accounting for the adaptation to parasitism in nematode-trapping fungi.</title>
        <authorList>
            <person name="Meerupati T."/>
            <person name="Andersson K.M."/>
            <person name="Friman E."/>
            <person name="Kumar D."/>
            <person name="Tunlid A."/>
            <person name="Ahren D."/>
        </authorList>
    </citation>
    <scope>NUCLEOTIDE SEQUENCE [LARGE SCALE GENOMIC DNA]</scope>
    <source>
        <strain evidence="3 4">CBS 200.50</strain>
    </source>
</reference>
<dbReference type="OrthoDB" id="5199543at2759"/>
<accession>S8C6R4</accession>
<dbReference type="EMBL" id="AQGS01000079">
    <property type="protein sequence ID" value="EPS43377.1"/>
    <property type="molecule type" value="Genomic_DNA"/>
</dbReference>
<dbReference type="HOGENOM" id="CLU_054802_0_0_1"/>
<evidence type="ECO:0000256" key="2">
    <source>
        <dbReference type="ARBA" id="ARBA00022705"/>
    </source>
</evidence>
<dbReference type="Pfam" id="PF09724">
    <property type="entry name" value="Dcc1"/>
    <property type="match status" value="1"/>
</dbReference>
<name>S8C6R4_DACHA</name>
<keyword evidence="2" id="KW-0235">DNA replication</keyword>
<dbReference type="eggNOG" id="ENOG502SA0V">
    <property type="taxonomic scope" value="Eukaryota"/>
</dbReference>
<evidence type="ECO:0000256" key="1">
    <source>
        <dbReference type="ARBA" id="ARBA00007017"/>
    </source>
</evidence>
<dbReference type="GO" id="GO:0006260">
    <property type="term" value="P:DNA replication"/>
    <property type="evidence" value="ECO:0007669"/>
    <property type="project" value="UniProtKB-KW"/>
</dbReference>
<dbReference type="AlphaFoldDB" id="S8C6R4"/>
<dbReference type="Proteomes" id="UP000015100">
    <property type="component" value="Unassembled WGS sequence"/>
</dbReference>
<protein>
    <recommendedName>
        <fullName evidence="5">Sister chromatid cohesion protein Dcc1</fullName>
    </recommendedName>
</protein>
<dbReference type="InterPro" id="IPR019128">
    <property type="entry name" value="Dcc1"/>
</dbReference>